<evidence type="ECO:0000313" key="4">
    <source>
        <dbReference type="EMBL" id="GFO09228.1"/>
    </source>
</evidence>
<dbReference type="GO" id="GO:1990246">
    <property type="term" value="C:uniplex complex"/>
    <property type="evidence" value="ECO:0007669"/>
    <property type="project" value="TreeGrafter"/>
</dbReference>
<reference evidence="4 5" key="1">
    <citation type="journal article" date="2021" name="Elife">
        <title>Chloroplast acquisition without the gene transfer in kleptoplastic sea slugs, Plakobranchus ocellatus.</title>
        <authorList>
            <person name="Maeda T."/>
            <person name="Takahashi S."/>
            <person name="Yoshida T."/>
            <person name="Shimamura S."/>
            <person name="Takaki Y."/>
            <person name="Nagai Y."/>
            <person name="Toyoda A."/>
            <person name="Suzuki Y."/>
            <person name="Arimoto A."/>
            <person name="Ishii H."/>
            <person name="Satoh N."/>
            <person name="Nishiyama T."/>
            <person name="Hasebe M."/>
            <person name="Maruyama T."/>
            <person name="Minagawa J."/>
            <person name="Obokata J."/>
            <person name="Shigenobu S."/>
        </authorList>
    </citation>
    <scope>NUCLEOTIDE SEQUENCE [LARGE SCALE GENOMIC DNA]</scope>
</reference>
<dbReference type="Proteomes" id="UP000735302">
    <property type="component" value="Unassembled WGS sequence"/>
</dbReference>
<name>A0AAV4AQY1_9GAST</name>
<protein>
    <submittedName>
        <fullName evidence="4">Calcium uptake protein 3, mitochondrial</fullName>
    </submittedName>
</protein>
<dbReference type="GO" id="GO:0051560">
    <property type="term" value="P:mitochondrial calcium ion homeostasis"/>
    <property type="evidence" value="ECO:0007669"/>
    <property type="project" value="TreeGrafter"/>
</dbReference>
<dbReference type="PANTHER" id="PTHR12294:SF13">
    <property type="entry name" value="MITOCHONDRIAL CALCIUM UPTAKE 3, ISOFORM D"/>
    <property type="match status" value="1"/>
</dbReference>
<dbReference type="PANTHER" id="PTHR12294">
    <property type="entry name" value="EF HAND DOMAIN FAMILY A1,A2-RELATED"/>
    <property type="match status" value="1"/>
</dbReference>
<sequence length="124" mass="13957">MAAHRSWQRILSSVLRKQNSVRTIPTDSVFSSRSKGFKLLLIGAAGLGSFATYQAFRKADALITLPAVQAAKDEEDDGPEKSKETNYREMRFRQFASVEYDGSLYMTPQDFLESVTEESPRGRD</sequence>
<dbReference type="EMBL" id="BLXT01004061">
    <property type="protein sequence ID" value="GFO09228.1"/>
    <property type="molecule type" value="Genomic_DNA"/>
</dbReference>
<gene>
    <name evidence="4" type="ORF">PoB_003573300</name>
</gene>
<dbReference type="GO" id="GO:0005509">
    <property type="term" value="F:calcium ion binding"/>
    <property type="evidence" value="ECO:0007669"/>
    <property type="project" value="InterPro"/>
</dbReference>
<keyword evidence="5" id="KW-1185">Reference proteome</keyword>
<accession>A0AAV4AQY1</accession>
<proteinExistence type="predicted"/>
<evidence type="ECO:0000256" key="3">
    <source>
        <dbReference type="ARBA" id="ARBA00023136"/>
    </source>
</evidence>
<comment type="caution">
    <text evidence="4">The sequence shown here is derived from an EMBL/GenBank/DDBJ whole genome shotgun (WGS) entry which is preliminary data.</text>
</comment>
<evidence type="ECO:0000256" key="2">
    <source>
        <dbReference type="ARBA" id="ARBA00022737"/>
    </source>
</evidence>
<dbReference type="AlphaFoldDB" id="A0AAV4AQY1"/>
<evidence type="ECO:0000313" key="5">
    <source>
        <dbReference type="Proteomes" id="UP000735302"/>
    </source>
</evidence>
<evidence type="ECO:0000256" key="1">
    <source>
        <dbReference type="ARBA" id="ARBA00004273"/>
    </source>
</evidence>
<keyword evidence="2" id="KW-0677">Repeat</keyword>
<comment type="subcellular location">
    <subcellularLocation>
        <location evidence="1">Mitochondrion inner membrane</location>
    </subcellularLocation>
</comment>
<dbReference type="GO" id="GO:0036444">
    <property type="term" value="P:calcium import into the mitochondrion"/>
    <property type="evidence" value="ECO:0007669"/>
    <property type="project" value="TreeGrafter"/>
</dbReference>
<dbReference type="InterPro" id="IPR039800">
    <property type="entry name" value="MICU1/2/3"/>
</dbReference>
<organism evidence="4 5">
    <name type="scientific">Plakobranchus ocellatus</name>
    <dbReference type="NCBI Taxonomy" id="259542"/>
    <lineage>
        <taxon>Eukaryota</taxon>
        <taxon>Metazoa</taxon>
        <taxon>Spiralia</taxon>
        <taxon>Lophotrochozoa</taxon>
        <taxon>Mollusca</taxon>
        <taxon>Gastropoda</taxon>
        <taxon>Heterobranchia</taxon>
        <taxon>Euthyneura</taxon>
        <taxon>Panpulmonata</taxon>
        <taxon>Sacoglossa</taxon>
        <taxon>Placobranchoidea</taxon>
        <taxon>Plakobranchidae</taxon>
        <taxon>Plakobranchus</taxon>
    </lineage>
</organism>
<keyword evidence="3" id="KW-0472">Membrane</keyword>